<feature type="transmembrane region" description="Helical" evidence="2">
    <location>
        <begin position="21"/>
        <end position="42"/>
    </location>
</feature>
<feature type="region of interest" description="Disordered" evidence="1">
    <location>
        <begin position="790"/>
        <end position="811"/>
    </location>
</feature>
<keyword evidence="2" id="KW-0472">Membrane</keyword>
<sequence>MPFRIRAIYTCATQVKHSAIGLFYALVTLLFLCALNLLLWILERLSDPFAHSIVDRDQSAESLREHITPPKTAPRCFRHAQSSRAPPSAQSVPRPGSHLNPSSADTETLARLTVHPAFIENIRNAVLASGRTAVTSPTKRKRDDSTEELRKKLRTRRQRMQQVLFDMTDPNDEPMDVAEVIVPDDAAPIDMETNRPPSPSALPSPSRFGDTANGSTTPPPRISYTPPLVTPADIINAGGAPVVDLRDRITELAATRSSTEPPDEEDFDRLFEAVTAVLPDNSDNVSETSVFPDPPLADRDLTGFILNDQLGIATSPGGRQYTEREIVERLRAHLIRTDESDASSDDEETEQLRRLDPVHSDEEAIIMGKTTESAIAAQYRHWIKGAQATLARLHTTAEPVLSTQFRPLIRLLEEHVSDVDNVKDGVTPALIARGCSVRAELRKEIIYLRQLHDNALAREKAGKAKAEQIQRSLDKIWADQEVAVQQQLTREDRERAVREMNAGFAARARDLHQKSMKLLIAHASLKIQIDLFEADLKKATGFMYIPFCQTHAPEVTPQNFLRIQNAFPPPKSTASTSSASPASAAFLAAAQRQSLGPSAADHAAAGPSNQPIPPLMGRPPLVRRYNVNDDNPFTSKSTDTSTNINLSASPVDAATNTQPSVSGPSNNLKRPNTQAVSTSTQNQAIPTTRVTIATQTSPNSNGNLELDSNDEAQPANKIARSSEPPVPPVQNSVQSSTNFTTSVSTQSNIQTNNPAPSAQPPFSNLNTNTTIVPNYFSPVSTSATPLNLSTNNNMQCPSTQSNANNIAPNLIPSNQFNSNTALQVPIHSTNFVPPTGTPHSSVHPTELNQVIPYPQNRNLVSVNNTDFRQNIPVTTRTSSHGTVPPSLDGNISATANEVNDPASAPQPSTPHVVVNNPIQNPLQLPLPAFADHMPRLWQVDPTKVFVPPCVKAPKHTLDIFKGQLTEYPGWITAFGQYIHCQTNLMIPQKIQMLKNHLSPDIANQLSQFATDADGYEECLQYLHKRFGDVSKLRIELRKQISNFYSPTASANGICKFPARCYQLTLPSKERTVNNLFTALREWVDLQDMDFSSSHPPKQNQGNSRNRSNQYNNNRNPPRETAEPVSVFNTQISKSDSKPPSKNKQNNKPKQSNNNSSNYTPNTRLEPNSNNPFPDGVPLGFAKMSTTPKAPCVFCQGPHHSFLCTTVNTIEARRSIVQARNICPFCLQPHRAECKQKQKIVCKWWHCLRRGTHSAAFCETATWPITEAIVREWFRQFHEKVTRAQSKKNSFSSISNEVPSFTNASAVPQTSNRDASNAPAIEDTNSRATLAQFSRPYPIIDVALSKSQLASLPKKSKSLIFHINKQTRNCLLTFTTVVRSPITKQEISLNGFFDSGSAATFLLEKVAKNLALSGESTLTQLSGISNVELDPFWSEQVNFEIFENKRKSVFMTARTIPSIAWNLPQVNEKLFYYHYPAHSDKKFSRLPDKHEIHILIGNDQMWSFIHKSIHLKHPTNLIHTSFGWMLAGTQYADYEDQIFIPNFFSTPNTIENMWKLEILSIEPHNAATTTDELNALARFYANIVLVNNRYQVRWLYKYDPPDLADNFKVALKRLENTINKIKNNEAFYLRYQEYFVNLLSSDMIEEVTLEKGDNIVYYMPHKGILDLTKSTPLRVVFDASAHAKCCRSLNECLYKGTSSLSNILLLFFNFQKSDVAIIADIRKAFHQIGLHPDDRDACRFLWIKDLSKPVTTDNLIVYRFTRVPFGVITSPFMLAATLLYHYQKVDPDFHDKFAKHFYVDNLVTSVDNVDEAKNLYDRTNRIFALVSMELAQWGTNDPIFRDYFGKDVKLNEPINRTLGLMWDMDKDVLFVKPKIPKKPVNTKRNVLKFVSSVYDPIGWFAPALLPSRTFVKYLWEIGLKWDEEFPPHLFHIAQQLVEHINLTFDFVFDQKLFSLPFNPDFVQIHCFVDASQIAYAFGLYLRLTSSDESQIEVRLRFGKTRISPAKEMTIPKLELMAALIGSRAISTVRELLHLEHSQAYLWSDSKCVLTWLLQRKVVTTFVANRIKEINAVQNLACRYVPSADNPADIASRGATATELARSLWWSGPNWLHLSADHWPITDLHILSEKPETDFSEDTFVGATLRVQLHACTQIRSEMPIKKSAFWDTPINAKRLRYQKSTSRKIPHFSLVPYTQDSVVNVPDNTDYPSPGDDMSPTISQDLSSPVSSKPDYSSQKIILTPTHTQAASKPSDNKSVQSKPIYKFESFSNFPGDTPLGIILEEFNELKILISKFLKYIHAL</sequence>
<organism evidence="3 4">
    <name type="scientific">Parthenolecanium corni</name>
    <dbReference type="NCBI Taxonomy" id="536013"/>
    <lineage>
        <taxon>Eukaryota</taxon>
        <taxon>Metazoa</taxon>
        <taxon>Ecdysozoa</taxon>
        <taxon>Arthropoda</taxon>
        <taxon>Hexapoda</taxon>
        <taxon>Insecta</taxon>
        <taxon>Pterygota</taxon>
        <taxon>Neoptera</taxon>
        <taxon>Paraneoptera</taxon>
        <taxon>Hemiptera</taxon>
        <taxon>Sternorrhyncha</taxon>
        <taxon>Coccoidea</taxon>
        <taxon>Coccidae</taxon>
        <taxon>Parthenolecanium</taxon>
    </lineage>
</organism>
<feature type="compositionally biased region" description="Low complexity" evidence="1">
    <location>
        <begin position="1137"/>
        <end position="1157"/>
    </location>
</feature>
<feature type="region of interest" description="Disordered" evidence="1">
    <location>
        <begin position="130"/>
        <end position="155"/>
    </location>
</feature>
<comment type="caution">
    <text evidence="3">The sequence shown here is derived from an EMBL/GenBank/DDBJ whole genome shotgun (WGS) entry which is preliminary data.</text>
</comment>
<evidence type="ECO:0000313" key="3">
    <source>
        <dbReference type="EMBL" id="KAK7585853.1"/>
    </source>
</evidence>
<dbReference type="Proteomes" id="UP001367676">
    <property type="component" value="Unassembled WGS sequence"/>
</dbReference>
<dbReference type="GO" id="GO:0071897">
    <property type="term" value="P:DNA biosynthetic process"/>
    <property type="evidence" value="ECO:0007669"/>
    <property type="project" value="UniProtKB-ARBA"/>
</dbReference>
<name>A0AAN9TFS4_9HEMI</name>
<dbReference type="EMBL" id="JBBCAQ010000028">
    <property type="protein sequence ID" value="KAK7585853.1"/>
    <property type="molecule type" value="Genomic_DNA"/>
</dbReference>
<keyword evidence="4" id="KW-1185">Reference proteome</keyword>
<dbReference type="InterPro" id="IPR043502">
    <property type="entry name" value="DNA/RNA_pol_sf"/>
</dbReference>
<evidence type="ECO:0000256" key="2">
    <source>
        <dbReference type="SAM" id="Phobius"/>
    </source>
</evidence>
<dbReference type="Pfam" id="PF03564">
    <property type="entry name" value="DUF1759"/>
    <property type="match status" value="1"/>
</dbReference>
<dbReference type="PANTHER" id="PTHR47331:SF5">
    <property type="entry name" value="RIBONUCLEASE H"/>
    <property type="match status" value="1"/>
</dbReference>
<protein>
    <recommendedName>
        <fullName evidence="5">Peptidase aspartic putative domain-containing protein</fullName>
    </recommendedName>
</protein>
<feature type="region of interest" description="Disordered" evidence="1">
    <location>
        <begin position="593"/>
        <end position="766"/>
    </location>
</feature>
<keyword evidence="2" id="KW-0812">Transmembrane</keyword>
<evidence type="ECO:0000313" key="4">
    <source>
        <dbReference type="Proteomes" id="UP001367676"/>
    </source>
</evidence>
<dbReference type="InterPro" id="IPR005312">
    <property type="entry name" value="DUF1759"/>
</dbReference>
<dbReference type="PANTHER" id="PTHR47331">
    <property type="entry name" value="PHD-TYPE DOMAIN-CONTAINING PROTEIN"/>
    <property type="match status" value="1"/>
</dbReference>
<proteinExistence type="predicted"/>
<accession>A0AAN9TFS4</accession>
<feature type="compositionally biased region" description="Polar residues" evidence="1">
    <location>
        <begin position="1158"/>
        <end position="1171"/>
    </location>
</feature>
<feature type="compositionally biased region" description="Basic and acidic residues" evidence="1">
    <location>
        <begin position="141"/>
        <end position="150"/>
    </location>
</feature>
<feature type="compositionally biased region" description="Low complexity" evidence="1">
    <location>
        <begin position="80"/>
        <end position="95"/>
    </location>
</feature>
<evidence type="ECO:0008006" key="5">
    <source>
        <dbReference type="Google" id="ProtNLM"/>
    </source>
</evidence>
<dbReference type="SUPFAM" id="SSF56672">
    <property type="entry name" value="DNA/RNA polymerases"/>
    <property type="match status" value="1"/>
</dbReference>
<feature type="compositionally biased region" description="Polar residues" evidence="1">
    <location>
        <begin position="628"/>
        <end position="703"/>
    </location>
</feature>
<feature type="compositionally biased region" description="Low complexity" evidence="1">
    <location>
        <begin position="1098"/>
        <end position="1115"/>
    </location>
</feature>
<evidence type="ECO:0000256" key="1">
    <source>
        <dbReference type="SAM" id="MobiDB-lite"/>
    </source>
</evidence>
<feature type="compositionally biased region" description="Polar residues" evidence="1">
    <location>
        <begin position="737"/>
        <end position="766"/>
    </location>
</feature>
<feature type="region of interest" description="Disordered" evidence="1">
    <location>
        <begin position="60"/>
        <end position="104"/>
    </location>
</feature>
<keyword evidence="2" id="KW-1133">Transmembrane helix</keyword>
<feature type="compositionally biased region" description="Low complexity" evidence="1">
    <location>
        <begin position="2222"/>
        <end position="2231"/>
    </location>
</feature>
<reference evidence="3 4" key="1">
    <citation type="submission" date="2024-03" db="EMBL/GenBank/DDBJ databases">
        <title>Adaptation during the transition from Ophiocordyceps entomopathogen to insect associate is accompanied by gene loss and intensified selection.</title>
        <authorList>
            <person name="Ward C.M."/>
            <person name="Onetto C.A."/>
            <person name="Borneman A.R."/>
        </authorList>
    </citation>
    <scope>NUCLEOTIDE SEQUENCE [LARGE SCALE GENOMIC DNA]</scope>
    <source>
        <strain evidence="3">AWRI1</strain>
        <tissue evidence="3">Single Adult Female</tissue>
    </source>
</reference>
<feature type="region of interest" description="Disordered" evidence="1">
    <location>
        <begin position="2198"/>
        <end position="2231"/>
    </location>
</feature>
<dbReference type="InterPro" id="IPR008042">
    <property type="entry name" value="Retrotrans_Pao"/>
</dbReference>
<dbReference type="Pfam" id="PF05380">
    <property type="entry name" value="Peptidase_A17"/>
    <property type="match status" value="1"/>
</dbReference>
<gene>
    <name evidence="3" type="ORF">V9T40_000032</name>
</gene>
<feature type="region of interest" description="Disordered" evidence="1">
    <location>
        <begin position="188"/>
        <end position="226"/>
    </location>
</feature>
<feature type="region of interest" description="Disordered" evidence="1">
    <location>
        <begin position="1089"/>
        <end position="1173"/>
    </location>
</feature>